<name>A0A7C1FRQ8_THERO</name>
<dbReference type="CDD" id="cd04179">
    <property type="entry name" value="DPM_DPG-synthase_like"/>
    <property type="match status" value="1"/>
</dbReference>
<gene>
    <name evidence="2" type="ORF">ENP47_07320</name>
</gene>
<evidence type="ECO:0000259" key="1">
    <source>
        <dbReference type="Pfam" id="PF00535"/>
    </source>
</evidence>
<dbReference type="PANTHER" id="PTHR48090">
    <property type="entry name" value="UNDECAPRENYL-PHOSPHATE 4-DEOXY-4-FORMAMIDO-L-ARABINOSE TRANSFERASE-RELATED"/>
    <property type="match status" value="1"/>
</dbReference>
<protein>
    <submittedName>
        <fullName evidence="2">Glycosyltransferase family 2 protein</fullName>
    </submittedName>
</protein>
<proteinExistence type="predicted"/>
<dbReference type="AlphaFoldDB" id="A0A7C1FRQ8"/>
<dbReference type="InterPro" id="IPR001173">
    <property type="entry name" value="Glyco_trans_2-like"/>
</dbReference>
<dbReference type="InterPro" id="IPR050256">
    <property type="entry name" value="Glycosyltransferase_2"/>
</dbReference>
<dbReference type="InterPro" id="IPR029044">
    <property type="entry name" value="Nucleotide-diphossugar_trans"/>
</dbReference>
<feature type="domain" description="Glycosyltransferase 2-like" evidence="1">
    <location>
        <begin position="11"/>
        <end position="172"/>
    </location>
</feature>
<dbReference type="Gene3D" id="3.90.550.10">
    <property type="entry name" value="Spore Coat Polysaccharide Biosynthesis Protein SpsA, Chain A"/>
    <property type="match status" value="1"/>
</dbReference>
<sequence length="236" mass="27390">MSAPRSIRRLSVLIPVYNEVRTIGEVLRRVRAVELPYERELVVVDDGSTDGTREYLKEEAAQSRDLILILHPVNRGKGAAIRSALQAATGDVLIVQDADLEYDPRDYPRLLRPIVEGRSQVVYGSRFLGEHKAMYFWHWVGNRFLTFVANVLYDTTLTDMETGYKVFTAEVARQLRLRSDRWGFDPEITAQILKRGYRIYEVPISYNGREYWEGKKITWRDGLTVLATLVRYRLFD</sequence>
<evidence type="ECO:0000313" key="2">
    <source>
        <dbReference type="EMBL" id="HEF65391.1"/>
    </source>
</evidence>
<keyword evidence="2" id="KW-0808">Transferase</keyword>
<reference evidence="2" key="1">
    <citation type="journal article" date="2020" name="mSystems">
        <title>Genome- and Community-Level Interaction Insights into Carbon Utilization and Element Cycling Functions of Hydrothermarchaeota in Hydrothermal Sediment.</title>
        <authorList>
            <person name="Zhou Z."/>
            <person name="Liu Y."/>
            <person name="Xu W."/>
            <person name="Pan J."/>
            <person name="Luo Z.H."/>
            <person name="Li M."/>
        </authorList>
    </citation>
    <scope>NUCLEOTIDE SEQUENCE [LARGE SCALE GENOMIC DNA]</scope>
    <source>
        <strain evidence="2">SpSt-222</strain>
    </source>
</reference>
<accession>A0A7C1FRQ8</accession>
<organism evidence="2">
    <name type="scientific">Thermomicrobium roseum</name>
    <dbReference type="NCBI Taxonomy" id="500"/>
    <lineage>
        <taxon>Bacteria</taxon>
        <taxon>Pseudomonadati</taxon>
        <taxon>Thermomicrobiota</taxon>
        <taxon>Thermomicrobia</taxon>
        <taxon>Thermomicrobiales</taxon>
        <taxon>Thermomicrobiaceae</taxon>
        <taxon>Thermomicrobium</taxon>
    </lineage>
</organism>
<dbReference type="Pfam" id="PF00535">
    <property type="entry name" value="Glycos_transf_2"/>
    <property type="match status" value="1"/>
</dbReference>
<comment type="caution">
    <text evidence="2">The sequence shown here is derived from an EMBL/GenBank/DDBJ whole genome shotgun (WGS) entry which is preliminary data.</text>
</comment>
<dbReference type="PANTHER" id="PTHR48090:SF7">
    <property type="entry name" value="RFBJ PROTEIN"/>
    <property type="match status" value="1"/>
</dbReference>
<dbReference type="EMBL" id="DSJL01000011">
    <property type="protein sequence ID" value="HEF65391.1"/>
    <property type="molecule type" value="Genomic_DNA"/>
</dbReference>
<dbReference type="SUPFAM" id="SSF53448">
    <property type="entry name" value="Nucleotide-diphospho-sugar transferases"/>
    <property type="match status" value="1"/>
</dbReference>
<dbReference type="GO" id="GO:0016740">
    <property type="term" value="F:transferase activity"/>
    <property type="evidence" value="ECO:0007669"/>
    <property type="project" value="UniProtKB-KW"/>
</dbReference>